<comment type="caution">
    <text evidence="2">The sequence shown here is derived from an EMBL/GenBank/DDBJ whole genome shotgun (WGS) entry which is preliminary data.</text>
</comment>
<feature type="transmembrane region" description="Helical" evidence="1">
    <location>
        <begin position="26"/>
        <end position="44"/>
    </location>
</feature>
<feature type="transmembrane region" description="Helical" evidence="1">
    <location>
        <begin position="95"/>
        <end position="118"/>
    </location>
</feature>
<keyword evidence="1" id="KW-1133">Transmembrane helix</keyword>
<accession>A0A820MS53</accession>
<dbReference type="EMBL" id="CAJOBO010001444">
    <property type="protein sequence ID" value="CAF4378746.1"/>
    <property type="molecule type" value="Genomic_DNA"/>
</dbReference>
<feature type="transmembrane region" description="Helical" evidence="1">
    <location>
        <begin position="64"/>
        <end position="83"/>
    </location>
</feature>
<keyword evidence="1" id="KW-0472">Membrane</keyword>
<evidence type="ECO:0000313" key="2">
    <source>
        <dbReference type="EMBL" id="CAF4378746.1"/>
    </source>
</evidence>
<dbReference type="Proteomes" id="UP000663851">
    <property type="component" value="Unassembled WGS sequence"/>
</dbReference>
<gene>
    <name evidence="2" type="ORF">HFQ381_LOCUS18583</name>
    <name evidence="3" type="ORF">QYT958_LOCUS24817</name>
</gene>
<dbReference type="AlphaFoldDB" id="A0A820MS53"/>
<evidence type="ECO:0000313" key="3">
    <source>
        <dbReference type="EMBL" id="CAF4816913.1"/>
    </source>
</evidence>
<protein>
    <submittedName>
        <fullName evidence="2">Uncharacterized protein</fullName>
    </submittedName>
</protein>
<organism evidence="2 4">
    <name type="scientific">Rotaria socialis</name>
    <dbReference type="NCBI Taxonomy" id="392032"/>
    <lineage>
        <taxon>Eukaryota</taxon>
        <taxon>Metazoa</taxon>
        <taxon>Spiralia</taxon>
        <taxon>Gnathifera</taxon>
        <taxon>Rotifera</taxon>
        <taxon>Eurotatoria</taxon>
        <taxon>Bdelloidea</taxon>
        <taxon>Philodinida</taxon>
        <taxon>Philodinidae</taxon>
        <taxon>Rotaria</taxon>
    </lineage>
</organism>
<reference evidence="2" key="1">
    <citation type="submission" date="2021-02" db="EMBL/GenBank/DDBJ databases">
        <authorList>
            <person name="Nowell W R."/>
        </authorList>
    </citation>
    <scope>NUCLEOTIDE SEQUENCE</scope>
</reference>
<name>A0A820MS53_9BILA</name>
<evidence type="ECO:0000256" key="1">
    <source>
        <dbReference type="SAM" id="Phobius"/>
    </source>
</evidence>
<proteinExistence type="predicted"/>
<dbReference type="EMBL" id="CAJOBR010005409">
    <property type="protein sequence ID" value="CAF4816913.1"/>
    <property type="molecule type" value="Genomic_DNA"/>
</dbReference>
<evidence type="ECO:0000313" key="4">
    <source>
        <dbReference type="Proteomes" id="UP000663851"/>
    </source>
</evidence>
<dbReference type="Proteomes" id="UP000663848">
    <property type="component" value="Unassembled WGS sequence"/>
</dbReference>
<keyword evidence="1" id="KW-0812">Transmembrane</keyword>
<sequence>MDSPIQPPVKPISLTADPQIQKTRKILLIVLGMLVVLSAISTIADICKTTIREDSVHRPPRGVPIVESLVLHLVYSFGFFVTYRYHKLSLQVFAWLNVVLLFYFGIGYVGFLVGTIILAFSNSDERSIYIYENRDINVPVGICVSILTMSAVLVFTVNFDCNAVFQIGKAHPYGTTGDCYIKLTFHYSEIRTILILTDMSSWCSTCILLRS</sequence>
<feature type="transmembrane region" description="Helical" evidence="1">
    <location>
        <begin position="138"/>
        <end position="159"/>
    </location>
</feature>